<evidence type="ECO:0000256" key="2">
    <source>
        <dbReference type="ARBA" id="ARBA00022448"/>
    </source>
</evidence>
<keyword evidence="2" id="KW-0813">Transport</keyword>
<feature type="transmembrane region" description="Helical" evidence="8">
    <location>
        <begin position="270"/>
        <end position="288"/>
    </location>
</feature>
<evidence type="ECO:0000256" key="7">
    <source>
        <dbReference type="ARBA" id="ARBA00023136"/>
    </source>
</evidence>
<keyword evidence="7 8" id="KW-0472">Membrane</keyword>
<feature type="transmembrane region" description="Helical" evidence="8">
    <location>
        <begin position="131"/>
        <end position="149"/>
    </location>
</feature>
<keyword evidence="5 8" id="KW-0812">Transmembrane</keyword>
<gene>
    <name evidence="10" type="ORF">FD29_GL002086</name>
</gene>
<evidence type="ECO:0000256" key="5">
    <source>
        <dbReference type="ARBA" id="ARBA00022692"/>
    </source>
</evidence>
<protein>
    <submittedName>
        <fullName evidence="10">LacY protein</fullName>
    </submittedName>
</protein>
<feature type="domain" description="Major facilitator superfamily (MFS) profile" evidence="9">
    <location>
        <begin position="1"/>
        <end position="383"/>
    </location>
</feature>
<reference evidence="10 11" key="1">
    <citation type="journal article" date="2015" name="Genome Announc.">
        <title>Expanding the biotechnology potential of lactobacilli through comparative genomics of 213 strains and associated genera.</title>
        <authorList>
            <person name="Sun Z."/>
            <person name="Harris H.M."/>
            <person name="McCann A."/>
            <person name="Guo C."/>
            <person name="Argimon S."/>
            <person name="Zhang W."/>
            <person name="Yang X."/>
            <person name="Jeffery I.B."/>
            <person name="Cooney J.C."/>
            <person name="Kagawa T.F."/>
            <person name="Liu W."/>
            <person name="Song Y."/>
            <person name="Salvetti E."/>
            <person name="Wrobel A."/>
            <person name="Rasinkangas P."/>
            <person name="Parkhill J."/>
            <person name="Rea M.C."/>
            <person name="O'Sullivan O."/>
            <person name="Ritari J."/>
            <person name="Douillard F.P."/>
            <person name="Paul Ross R."/>
            <person name="Yang R."/>
            <person name="Briner A.E."/>
            <person name="Felis G.E."/>
            <person name="de Vos W.M."/>
            <person name="Barrangou R."/>
            <person name="Klaenhammer T.R."/>
            <person name="Caufield P.W."/>
            <person name="Cui Y."/>
            <person name="Zhang H."/>
            <person name="O'Toole P.W."/>
        </authorList>
    </citation>
    <scope>NUCLEOTIDE SEQUENCE [LARGE SCALE GENOMIC DNA]</scope>
    <source>
        <strain evidence="10 11">DSM 14500</strain>
    </source>
</reference>
<accession>A0A0R1QLN1</accession>
<dbReference type="PATRIC" id="fig|1423770.3.peg.2143"/>
<evidence type="ECO:0000256" key="4">
    <source>
        <dbReference type="ARBA" id="ARBA00022519"/>
    </source>
</evidence>
<dbReference type="GO" id="GO:0030395">
    <property type="term" value="F:lactose binding"/>
    <property type="evidence" value="ECO:0007669"/>
    <property type="project" value="TreeGrafter"/>
</dbReference>
<feature type="transmembrane region" description="Helical" evidence="8">
    <location>
        <begin position="201"/>
        <end position="218"/>
    </location>
</feature>
<dbReference type="NCBIfam" id="NF007077">
    <property type="entry name" value="PRK09528.1"/>
    <property type="match status" value="1"/>
</dbReference>
<dbReference type="InterPro" id="IPR036259">
    <property type="entry name" value="MFS_trans_sf"/>
</dbReference>
<keyword evidence="4" id="KW-0997">Cell inner membrane</keyword>
<dbReference type="Pfam" id="PF01306">
    <property type="entry name" value="LacY_symp"/>
    <property type="match status" value="1"/>
</dbReference>
<proteinExistence type="predicted"/>
<dbReference type="GO" id="GO:0005886">
    <property type="term" value="C:plasma membrane"/>
    <property type="evidence" value="ECO:0007669"/>
    <property type="project" value="UniProtKB-SubCell"/>
</dbReference>
<feature type="transmembrane region" description="Helical" evidence="8">
    <location>
        <begin position="360"/>
        <end position="379"/>
    </location>
</feature>
<dbReference type="NCBIfam" id="TIGR00882">
    <property type="entry name" value="2A0105"/>
    <property type="match status" value="1"/>
</dbReference>
<dbReference type="GO" id="GO:0015528">
    <property type="term" value="F:lactose:proton symporter activity"/>
    <property type="evidence" value="ECO:0007669"/>
    <property type="project" value="TreeGrafter"/>
</dbReference>
<sequence>MFFFFLSWAASYKMISIWLGQTIHLNGASIGFLFSINGIFTLVMQPLYGYILDKLGSRKNLLLCLSGVLILTGPFFKFVYGPLLELDFLVGAVIGGIFIGSTYMASMGAVESYTEKISRKYDFEYGHVRMWGSLGTAIAAFFAGSMFNLDPNYNFHLGSIAAIVVFLIIITTKIDVTDTEIEKSETIKVSSALELFKLKDFWMFIVFIIGIASMYSIYDQQFPRYFAEQFATVQAGNQMYGYLNSLQTFLEAGMMFLAPKIVNKLGIRNSMLLVGLLLAVRIILTSMVTGPVLISIIKLIQSFDMPILYISIFKYINHNFEAKWSSIMYLVGYQFISEAGVIGFSPLMGKMYDVVGYRTAYVYLGIIVCLFVVISFFTLKKDSQVSVEVSE</sequence>
<feature type="transmembrane region" description="Helical" evidence="8">
    <location>
        <begin position="86"/>
        <end position="110"/>
    </location>
</feature>
<evidence type="ECO:0000256" key="1">
    <source>
        <dbReference type="ARBA" id="ARBA00004429"/>
    </source>
</evidence>
<keyword evidence="6 8" id="KW-1133">Transmembrane helix</keyword>
<feature type="transmembrane region" description="Helical" evidence="8">
    <location>
        <begin position="327"/>
        <end position="348"/>
    </location>
</feature>
<dbReference type="PANTHER" id="PTHR23522">
    <property type="entry name" value="BLL5896 PROTEIN"/>
    <property type="match status" value="1"/>
</dbReference>
<dbReference type="EMBL" id="AZEZ01000006">
    <property type="protein sequence ID" value="KRL45744.1"/>
    <property type="molecule type" value="Genomic_DNA"/>
</dbReference>
<evidence type="ECO:0000313" key="11">
    <source>
        <dbReference type="Proteomes" id="UP000050872"/>
    </source>
</evidence>
<evidence type="ECO:0000313" key="10">
    <source>
        <dbReference type="EMBL" id="KRL45744.1"/>
    </source>
</evidence>
<evidence type="ECO:0000256" key="8">
    <source>
        <dbReference type="SAM" id="Phobius"/>
    </source>
</evidence>
<evidence type="ECO:0000259" key="9">
    <source>
        <dbReference type="PROSITE" id="PS50850"/>
    </source>
</evidence>
<dbReference type="PRINTS" id="PR00174">
    <property type="entry name" value="LACYSMPORT"/>
</dbReference>
<dbReference type="InterPro" id="IPR000576">
    <property type="entry name" value="LacY/RafB_perm_fam"/>
</dbReference>
<feature type="transmembrane region" description="Helical" evidence="8">
    <location>
        <begin position="23"/>
        <end position="48"/>
    </location>
</feature>
<dbReference type="PROSITE" id="PS50850">
    <property type="entry name" value="MFS"/>
    <property type="match status" value="1"/>
</dbReference>
<dbReference type="STRING" id="1423770.FD29_GL002086"/>
<dbReference type="Gene3D" id="1.20.1250.20">
    <property type="entry name" value="MFS general substrate transporter like domains"/>
    <property type="match status" value="2"/>
</dbReference>
<dbReference type="AlphaFoldDB" id="A0A0R1QLN1"/>
<evidence type="ECO:0000256" key="6">
    <source>
        <dbReference type="ARBA" id="ARBA00022989"/>
    </source>
</evidence>
<dbReference type="InterPro" id="IPR020846">
    <property type="entry name" value="MFS_dom"/>
</dbReference>
<organism evidence="10 11">
    <name type="scientific">Companilactobacillus mindensis DSM 14500</name>
    <dbReference type="NCBI Taxonomy" id="1423770"/>
    <lineage>
        <taxon>Bacteria</taxon>
        <taxon>Bacillati</taxon>
        <taxon>Bacillota</taxon>
        <taxon>Bacilli</taxon>
        <taxon>Lactobacillales</taxon>
        <taxon>Lactobacillaceae</taxon>
        <taxon>Companilactobacillus</taxon>
    </lineage>
</organism>
<dbReference type="PANTHER" id="PTHR23522:SF10">
    <property type="entry name" value="3-PHENYLPROPIONIC ACID TRANSPORTER-RELATED"/>
    <property type="match status" value="1"/>
</dbReference>
<comment type="subcellular location">
    <subcellularLocation>
        <location evidence="1">Cell inner membrane</location>
        <topology evidence="1">Multi-pass membrane protein</topology>
    </subcellularLocation>
</comment>
<feature type="transmembrane region" description="Helical" evidence="8">
    <location>
        <begin position="60"/>
        <end position="80"/>
    </location>
</feature>
<dbReference type="Proteomes" id="UP000050872">
    <property type="component" value="Unassembled WGS sequence"/>
</dbReference>
<dbReference type="SUPFAM" id="SSF103473">
    <property type="entry name" value="MFS general substrate transporter"/>
    <property type="match status" value="1"/>
</dbReference>
<keyword evidence="3" id="KW-1003">Cell membrane</keyword>
<keyword evidence="11" id="KW-1185">Reference proteome</keyword>
<name>A0A0R1QLN1_9LACO</name>
<comment type="caution">
    <text evidence="10">The sequence shown here is derived from an EMBL/GenBank/DDBJ whole genome shotgun (WGS) entry which is preliminary data.</text>
</comment>
<evidence type="ECO:0000256" key="3">
    <source>
        <dbReference type="ARBA" id="ARBA00022475"/>
    </source>
</evidence>